<protein>
    <submittedName>
        <fullName evidence="2">Uncharacterized protein</fullName>
    </submittedName>
</protein>
<reference evidence="2 3" key="1">
    <citation type="submission" date="2019-05" db="EMBL/GenBank/DDBJ databases">
        <title>Another draft genome of Portunus trituberculatus and its Hox gene families provides insights of decapod evolution.</title>
        <authorList>
            <person name="Jeong J.-H."/>
            <person name="Song I."/>
            <person name="Kim S."/>
            <person name="Choi T."/>
            <person name="Kim D."/>
            <person name="Ryu S."/>
            <person name="Kim W."/>
        </authorList>
    </citation>
    <scope>NUCLEOTIDE SEQUENCE [LARGE SCALE GENOMIC DNA]</scope>
    <source>
        <tissue evidence="2">Muscle</tissue>
    </source>
</reference>
<proteinExistence type="predicted"/>
<gene>
    <name evidence="2" type="ORF">E2C01_007818</name>
</gene>
<accession>A0A5B7D140</accession>
<comment type="caution">
    <text evidence="2">The sequence shown here is derived from an EMBL/GenBank/DDBJ whole genome shotgun (WGS) entry which is preliminary data.</text>
</comment>
<dbReference type="Proteomes" id="UP000324222">
    <property type="component" value="Unassembled WGS sequence"/>
</dbReference>
<dbReference type="EMBL" id="VSRR010000398">
    <property type="protein sequence ID" value="MPC15035.1"/>
    <property type="molecule type" value="Genomic_DNA"/>
</dbReference>
<feature type="compositionally biased region" description="Polar residues" evidence="1">
    <location>
        <begin position="105"/>
        <end position="114"/>
    </location>
</feature>
<feature type="region of interest" description="Disordered" evidence="1">
    <location>
        <begin position="105"/>
        <end position="138"/>
    </location>
</feature>
<evidence type="ECO:0000313" key="3">
    <source>
        <dbReference type="Proteomes" id="UP000324222"/>
    </source>
</evidence>
<organism evidence="2 3">
    <name type="scientific">Portunus trituberculatus</name>
    <name type="common">Swimming crab</name>
    <name type="synonym">Neptunus trituberculatus</name>
    <dbReference type="NCBI Taxonomy" id="210409"/>
    <lineage>
        <taxon>Eukaryota</taxon>
        <taxon>Metazoa</taxon>
        <taxon>Ecdysozoa</taxon>
        <taxon>Arthropoda</taxon>
        <taxon>Crustacea</taxon>
        <taxon>Multicrustacea</taxon>
        <taxon>Malacostraca</taxon>
        <taxon>Eumalacostraca</taxon>
        <taxon>Eucarida</taxon>
        <taxon>Decapoda</taxon>
        <taxon>Pleocyemata</taxon>
        <taxon>Brachyura</taxon>
        <taxon>Eubrachyura</taxon>
        <taxon>Portunoidea</taxon>
        <taxon>Portunidae</taxon>
        <taxon>Portuninae</taxon>
        <taxon>Portunus</taxon>
    </lineage>
</organism>
<feature type="compositionally biased region" description="Basic and acidic residues" evidence="1">
    <location>
        <begin position="116"/>
        <end position="129"/>
    </location>
</feature>
<evidence type="ECO:0000256" key="1">
    <source>
        <dbReference type="SAM" id="MobiDB-lite"/>
    </source>
</evidence>
<keyword evidence="3" id="KW-1185">Reference proteome</keyword>
<dbReference type="AlphaFoldDB" id="A0A5B7D140"/>
<sequence>MGTPALPHSAPGCRKRFPVCAAIPQMQKPTGSTVRDDMPSCTLLASMPLTTTVTKLPWCSTRRKGVKCILVGPKYPLSCTDSVSWMPMWSVLWRRWRWADRVCSSSSSQYTGNSAEPRDHAQEDHDPSSRDGSVGESK</sequence>
<evidence type="ECO:0000313" key="2">
    <source>
        <dbReference type="EMBL" id="MPC15035.1"/>
    </source>
</evidence>
<name>A0A5B7D140_PORTR</name>